<organism evidence="3">
    <name type="scientific">Haemonchus placei</name>
    <name type="common">Barber's pole worm</name>
    <dbReference type="NCBI Taxonomy" id="6290"/>
    <lineage>
        <taxon>Eukaryota</taxon>
        <taxon>Metazoa</taxon>
        <taxon>Ecdysozoa</taxon>
        <taxon>Nematoda</taxon>
        <taxon>Chromadorea</taxon>
        <taxon>Rhabditida</taxon>
        <taxon>Rhabditina</taxon>
        <taxon>Rhabditomorpha</taxon>
        <taxon>Strongyloidea</taxon>
        <taxon>Trichostrongylidae</taxon>
        <taxon>Haemonchus</taxon>
    </lineage>
</organism>
<gene>
    <name evidence="1" type="ORF">HPLM_LOCUS1812</name>
</gene>
<dbReference type="EMBL" id="UZAF01002779">
    <property type="protein sequence ID" value="VDO11444.1"/>
    <property type="molecule type" value="Genomic_DNA"/>
</dbReference>
<dbReference type="Proteomes" id="UP000268014">
    <property type="component" value="Unassembled WGS sequence"/>
</dbReference>
<reference evidence="3" key="1">
    <citation type="submission" date="2017-02" db="UniProtKB">
        <authorList>
            <consortium name="WormBaseParasite"/>
        </authorList>
    </citation>
    <scope>IDENTIFICATION</scope>
</reference>
<dbReference type="AlphaFoldDB" id="A0A0N4VWZ3"/>
<evidence type="ECO:0000313" key="3">
    <source>
        <dbReference type="WBParaSite" id="HPLM_0000181301-mRNA-1"/>
    </source>
</evidence>
<sequence>MLNSNFAFFPKSTDNRSIIKAAKPLPVPPPNEWKMRNPCRDAQRSVSLRIRSMHTSMSSLPMV</sequence>
<dbReference type="WBParaSite" id="HPLM_0000181301-mRNA-1">
    <property type="protein sequence ID" value="HPLM_0000181301-mRNA-1"/>
    <property type="gene ID" value="HPLM_0000181301"/>
</dbReference>
<evidence type="ECO:0000313" key="2">
    <source>
        <dbReference type="Proteomes" id="UP000268014"/>
    </source>
</evidence>
<name>A0A0N4VWZ3_HAEPC</name>
<evidence type="ECO:0000313" key="1">
    <source>
        <dbReference type="EMBL" id="VDO11444.1"/>
    </source>
</evidence>
<proteinExistence type="predicted"/>
<accession>A0A0N4VWZ3</accession>
<reference evidence="1 2" key="2">
    <citation type="submission" date="2018-11" db="EMBL/GenBank/DDBJ databases">
        <authorList>
            <consortium name="Pathogen Informatics"/>
        </authorList>
    </citation>
    <scope>NUCLEOTIDE SEQUENCE [LARGE SCALE GENOMIC DNA]</scope>
    <source>
        <strain evidence="1 2">MHpl1</strain>
    </source>
</reference>
<protein>
    <submittedName>
        <fullName evidence="3">Ovule protein</fullName>
    </submittedName>
</protein>
<keyword evidence="2" id="KW-1185">Reference proteome</keyword>